<reference evidence="1 2" key="1">
    <citation type="submission" date="2023-07" db="EMBL/GenBank/DDBJ databases">
        <title>Genomic Encyclopedia of Type Strains, Phase IV (KMG-IV): sequencing the most valuable type-strain genomes for metagenomic binning, comparative biology and taxonomic classification.</title>
        <authorList>
            <person name="Goeker M."/>
        </authorList>
    </citation>
    <scope>NUCLEOTIDE SEQUENCE [LARGE SCALE GENOMIC DNA]</scope>
    <source>
        <strain evidence="1 2">DSM 12396</strain>
    </source>
</reference>
<protein>
    <submittedName>
        <fullName evidence="1">Uncharacterized protein</fullName>
    </submittedName>
</protein>
<dbReference type="RefSeq" id="WP_307400125.1">
    <property type="nucleotide sequence ID" value="NZ_JAUSUX010000005.1"/>
</dbReference>
<keyword evidence="2" id="KW-1185">Reference proteome</keyword>
<proteinExistence type="predicted"/>
<gene>
    <name evidence="1" type="ORF">J2Z49_000853</name>
</gene>
<comment type="caution">
    <text evidence="1">The sequence shown here is derived from an EMBL/GenBank/DDBJ whole genome shotgun (WGS) entry which is preliminary data.</text>
</comment>
<sequence>MKIFLPLGDCLLAVNNVLHARREAGLKATFREALPLIARVAGGEAVLFDRQGIRFFTVDPDGKESDRGMGELTYLGRQAMELGRPVIGPSLCKPIGHPAGDRGENLLPQCGPANGVVSWIGWKILPR</sequence>
<evidence type="ECO:0000313" key="1">
    <source>
        <dbReference type="EMBL" id="MDQ0285748.1"/>
    </source>
</evidence>
<name>A0ABU0AZ46_9FIRM</name>
<evidence type="ECO:0000313" key="2">
    <source>
        <dbReference type="Proteomes" id="UP001225644"/>
    </source>
</evidence>
<accession>A0ABU0AZ46</accession>
<dbReference type="EMBL" id="JAUSUX010000005">
    <property type="protein sequence ID" value="MDQ0285748.1"/>
    <property type="molecule type" value="Genomic_DNA"/>
</dbReference>
<organism evidence="1 2">
    <name type="scientific">Desulfofundulus luciae</name>
    <dbReference type="NCBI Taxonomy" id="74702"/>
    <lineage>
        <taxon>Bacteria</taxon>
        <taxon>Bacillati</taxon>
        <taxon>Bacillota</taxon>
        <taxon>Clostridia</taxon>
        <taxon>Eubacteriales</taxon>
        <taxon>Peptococcaceae</taxon>
        <taxon>Desulfofundulus</taxon>
    </lineage>
</organism>
<dbReference type="Proteomes" id="UP001225644">
    <property type="component" value="Unassembled WGS sequence"/>
</dbReference>